<evidence type="ECO:0000313" key="2">
    <source>
        <dbReference type="RefSeq" id="XP_019628385.1"/>
    </source>
</evidence>
<dbReference type="GO" id="GO:0061709">
    <property type="term" value="P:reticulophagy"/>
    <property type="evidence" value="ECO:0007669"/>
    <property type="project" value="TreeGrafter"/>
</dbReference>
<reference evidence="2" key="1">
    <citation type="submission" date="2025-08" db="UniProtKB">
        <authorList>
            <consortium name="RefSeq"/>
        </authorList>
    </citation>
    <scope>IDENTIFICATION</scope>
    <source>
        <tissue evidence="2">Gonad</tissue>
    </source>
</reference>
<dbReference type="GO" id="GO:0000421">
    <property type="term" value="C:autophagosome membrane"/>
    <property type="evidence" value="ECO:0007669"/>
    <property type="project" value="TreeGrafter"/>
</dbReference>
<evidence type="ECO:0000313" key="1">
    <source>
        <dbReference type="Proteomes" id="UP000515135"/>
    </source>
</evidence>
<dbReference type="GO" id="GO:0005657">
    <property type="term" value="C:replication fork"/>
    <property type="evidence" value="ECO:0007669"/>
    <property type="project" value="TreeGrafter"/>
</dbReference>
<protein>
    <submittedName>
        <fullName evidence="2">Testis-expressed sequence 264 protein-like</fullName>
    </submittedName>
</protein>
<keyword evidence="1" id="KW-1185">Reference proteome</keyword>
<proteinExistence type="predicted"/>
<dbReference type="Gene3D" id="3.20.80.10">
    <property type="entry name" value="Regulatory factor, effector binding domain"/>
    <property type="match status" value="1"/>
</dbReference>
<gene>
    <name evidence="2" type="primary">LOC109472963</name>
</gene>
<dbReference type="GO" id="GO:0005634">
    <property type="term" value="C:nucleus"/>
    <property type="evidence" value="ECO:0007669"/>
    <property type="project" value="TreeGrafter"/>
</dbReference>
<dbReference type="RefSeq" id="XP_019628385.1">
    <property type="nucleotide sequence ID" value="XM_019772826.1"/>
</dbReference>
<dbReference type="GeneID" id="109472963"/>
<accession>A0A6P4YGJ9</accession>
<dbReference type="GO" id="GO:0106300">
    <property type="term" value="P:protein-DNA covalent cross-linking repair"/>
    <property type="evidence" value="ECO:0007669"/>
    <property type="project" value="TreeGrafter"/>
</dbReference>
<dbReference type="KEGG" id="bbel:109472963"/>
<organism evidence="1 2">
    <name type="scientific">Branchiostoma belcheri</name>
    <name type="common">Amphioxus</name>
    <dbReference type="NCBI Taxonomy" id="7741"/>
    <lineage>
        <taxon>Eukaryota</taxon>
        <taxon>Metazoa</taxon>
        <taxon>Chordata</taxon>
        <taxon>Cephalochordata</taxon>
        <taxon>Leptocardii</taxon>
        <taxon>Amphioxiformes</taxon>
        <taxon>Branchiostomatidae</taxon>
        <taxon>Branchiostoma</taxon>
    </lineage>
</organism>
<dbReference type="PANTHER" id="PTHR15949:SF3">
    <property type="entry name" value="TESTIS-EXPRESSED PROTEIN 264"/>
    <property type="match status" value="1"/>
</dbReference>
<dbReference type="OrthoDB" id="2140079at2759"/>
<dbReference type="GO" id="GO:0005789">
    <property type="term" value="C:endoplasmic reticulum membrane"/>
    <property type="evidence" value="ECO:0007669"/>
    <property type="project" value="TreeGrafter"/>
</dbReference>
<name>A0A6P4YGJ9_BRABE</name>
<dbReference type="AlphaFoldDB" id="A0A6P4YGJ9"/>
<dbReference type="InterPro" id="IPR011256">
    <property type="entry name" value="Reg_factor_effector_dom_sf"/>
</dbReference>
<dbReference type="PANTHER" id="PTHR15949">
    <property type="entry name" value="TESTIS-EXPRESSED PROTEIN 264"/>
    <property type="match status" value="1"/>
</dbReference>
<dbReference type="Proteomes" id="UP000515135">
    <property type="component" value="Unplaced"/>
</dbReference>
<dbReference type="SUPFAM" id="SSF55136">
    <property type="entry name" value="Probable bacterial effector-binding domain"/>
    <property type="match status" value="1"/>
</dbReference>
<sequence length="197" mass="21578">MEATVVVGLVVAVAVVALVYAIHSGLFHKVRVTTGAPPIGKFLGAYRDYRGPYRASGQTFRALGAVCPDRKCFGIWYDDPDTVPPEKLRWITGAIVSEGDEKPDPETVKALQDKGYKLQEFPAVARAVRTSYPFVNTLSIILAVGRVYGALADYIKTRGLEAGPFVDVYDRPNTVSHFMAPLELHDNFYVPEVKGSS</sequence>